<evidence type="ECO:0000313" key="1">
    <source>
        <dbReference type="EMBL" id="QTA88128.1"/>
    </source>
</evidence>
<reference evidence="1" key="1">
    <citation type="journal article" date="2021" name="Microb. Physiol.">
        <title>Proteogenomic Insights into the Physiology of Marine, Sulfate-Reducing, Filamentous Desulfonema limicola and Desulfonema magnum.</title>
        <authorList>
            <person name="Schnaars V."/>
            <person name="Wohlbrand L."/>
            <person name="Scheve S."/>
            <person name="Hinrichs C."/>
            <person name="Reinhardt R."/>
            <person name="Rabus R."/>
        </authorList>
    </citation>
    <scope>NUCLEOTIDE SEQUENCE</scope>
    <source>
        <strain evidence="1">4be13</strain>
    </source>
</reference>
<accession>A0A975BMX4</accession>
<dbReference type="AlphaFoldDB" id="A0A975BMX4"/>
<dbReference type="Proteomes" id="UP000663722">
    <property type="component" value="Chromosome"/>
</dbReference>
<keyword evidence="2" id="KW-1185">Reference proteome</keyword>
<organism evidence="1 2">
    <name type="scientific">Desulfonema magnum</name>
    <dbReference type="NCBI Taxonomy" id="45655"/>
    <lineage>
        <taxon>Bacteria</taxon>
        <taxon>Pseudomonadati</taxon>
        <taxon>Thermodesulfobacteriota</taxon>
        <taxon>Desulfobacteria</taxon>
        <taxon>Desulfobacterales</taxon>
        <taxon>Desulfococcaceae</taxon>
        <taxon>Desulfonema</taxon>
    </lineage>
</organism>
<proteinExistence type="predicted"/>
<name>A0A975BMX4_9BACT</name>
<gene>
    <name evidence="1" type="ORF">dnm_041680</name>
</gene>
<dbReference type="KEGG" id="dmm:dnm_041680"/>
<dbReference type="EMBL" id="CP061800">
    <property type="protein sequence ID" value="QTA88128.1"/>
    <property type="molecule type" value="Genomic_DNA"/>
</dbReference>
<protein>
    <submittedName>
        <fullName evidence="1">Uncharacterized protein</fullName>
    </submittedName>
</protein>
<sequence length="58" mass="6551">MQQGKKPGFFPGQSVCLLPEKPGFLFCPIHRLQNLSQVLETLASIFIYKSLTSIELKQ</sequence>
<evidence type="ECO:0000313" key="2">
    <source>
        <dbReference type="Proteomes" id="UP000663722"/>
    </source>
</evidence>